<dbReference type="InterPro" id="IPR005670">
    <property type="entry name" value="PstB-like"/>
</dbReference>
<dbReference type="InterPro" id="IPR003593">
    <property type="entry name" value="AAA+_ATPase"/>
</dbReference>
<proteinExistence type="predicted"/>
<name>A0A812F0E9_9ARCH</name>
<evidence type="ECO:0000259" key="4">
    <source>
        <dbReference type="PROSITE" id="PS50893"/>
    </source>
</evidence>
<gene>
    <name evidence="5" type="primary">pstB</name>
    <name evidence="5" type="ORF">NUZ5A_50032</name>
</gene>
<dbReference type="SUPFAM" id="SSF52540">
    <property type="entry name" value="P-loop containing nucleoside triphosphate hydrolases"/>
    <property type="match status" value="1"/>
</dbReference>
<sequence>MTTVIKSDEVKHDDFGSKSYIQRDDRKYKMIAQDVSVYYDGIQAVKNVTMKFKERSVTALIGPSGCGKTTFLRCLNRMHDMTKNARVEGKILLDGEDLYSKNKDPIYHRRKVGMVFQKPNPFPTMSIYDNVAAGLRLNGIKDRKMLDEIVEDSLKMAYLWDEVKDNLKKAAIELSGGQQQRLCIARALAIQPEVLLMDEPASALDPIATQKIEETITALAKEFTVIIVTHNMQQAVRVSDYTAFMYLGDLIEFDETKKIFTQPKNELTAKYVQGQFG</sequence>
<dbReference type="Gene3D" id="3.40.50.300">
    <property type="entry name" value="P-loop containing nucleotide triphosphate hydrolases"/>
    <property type="match status" value="1"/>
</dbReference>
<dbReference type="GO" id="GO:0035435">
    <property type="term" value="P:phosphate ion transmembrane transport"/>
    <property type="evidence" value="ECO:0007669"/>
    <property type="project" value="InterPro"/>
</dbReference>
<comment type="caution">
    <text evidence="5">The sequence shown here is derived from an EMBL/GenBank/DDBJ whole genome shotgun (WGS) entry which is preliminary data.</text>
</comment>
<evidence type="ECO:0000256" key="3">
    <source>
        <dbReference type="ARBA" id="ARBA00022840"/>
    </source>
</evidence>
<dbReference type="PANTHER" id="PTHR43423">
    <property type="entry name" value="ABC TRANSPORTER I FAMILY MEMBER 17"/>
    <property type="match status" value="1"/>
</dbReference>
<keyword evidence="3 5" id="KW-0067">ATP-binding</keyword>
<dbReference type="Proteomes" id="UP000655759">
    <property type="component" value="Unassembled WGS sequence"/>
</dbReference>
<protein>
    <submittedName>
        <fullName evidence="5">Phosphate transporter subunit ATP-binding component of ABC superfamily</fullName>
    </submittedName>
</protein>
<dbReference type="GO" id="GO:0016020">
    <property type="term" value="C:membrane"/>
    <property type="evidence" value="ECO:0007669"/>
    <property type="project" value="InterPro"/>
</dbReference>
<evidence type="ECO:0000256" key="2">
    <source>
        <dbReference type="ARBA" id="ARBA00022741"/>
    </source>
</evidence>
<dbReference type="GO" id="GO:0016887">
    <property type="term" value="F:ATP hydrolysis activity"/>
    <property type="evidence" value="ECO:0007669"/>
    <property type="project" value="InterPro"/>
</dbReference>
<dbReference type="InterPro" id="IPR017871">
    <property type="entry name" value="ABC_transporter-like_CS"/>
</dbReference>
<evidence type="ECO:0000313" key="6">
    <source>
        <dbReference type="Proteomes" id="UP000655759"/>
    </source>
</evidence>
<dbReference type="AlphaFoldDB" id="A0A812F0E9"/>
<evidence type="ECO:0000256" key="1">
    <source>
        <dbReference type="ARBA" id="ARBA00022448"/>
    </source>
</evidence>
<dbReference type="NCBIfam" id="TIGR00972">
    <property type="entry name" value="3a0107s01c2"/>
    <property type="match status" value="1"/>
</dbReference>
<dbReference type="InterPro" id="IPR027417">
    <property type="entry name" value="P-loop_NTPase"/>
</dbReference>
<feature type="domain" description="ABC transporter" evidence="4">
    <location>
        <begin position="30"/>
        <end position="272"/>
    </location>
</feature>
<dbReference type="InterPro" id="IPR003439">
    <property type="entry name" value="ABC_transporter-like_ATP-bd"/>
</dbReference>
<organism evidence="5 6">
    <name type="scientific">Candidatus Nitrosotenuis uzonensis</name>
    <dbReference type="NCBI Taxonomy" id="1407055"/>
    <lineage>
        <taxon>Archaea</taxon>
        <taxon>Nitrososphaerota</taxon>
        <taxon>Candidatus Nitrosotenuis</taxon>
    </lineage>
</organism>
<dbReference type="PROSITE" id="PS00211">
    <property type="entry name" value="ABC_TRANSPORTER_1"/>
    <property type="match status" value="1"/>
</dbReference>
<dbReference type="GO" id="GO:0005524">
    <property type="term" value="F:ATP binding"/>
    <property type="evidence" value="ECO:0007669"/>
    <property type="project" value="UniProtKB-KW"/>
</dbReference>
<reference evidence="5" key="1">
    <citation type="submission" date="2021-02" db="EMBL/GenBank/DDBJ databases">
        <authorList>
            <person name="Han P."/>
        </authorList>
    </citation>
    <scope>NUCLEOTIDE SEQUENCE</scope>
    <source>
        <strain evidence="5">Candidatus Nitrosotenuis uzonensis 5A</strain>
    </source>
</reference>
<dbReference type="PROSITE" id="PS50893">
    <property type="entry name" value="ABC_TRANSPORTER_2"/>
    <property type="match status" value="1"/>
</dbReference>
<dbReference type="SMART" id="SM00382">
    <property type="entry name" value="AAA"/>
    <property type="match status" value="1"/>
</dbReference>
<dbReference type="CDD" id="cd03260">
    <property type="entry name" value="ABC_PstB_phosphate_transporter"/>
    <property type="match status" value="1"/>
</dbReference>
<evidence type="ECO:0000313" key="5">
    <source>
        <dbReference type="EMBL" id="CAE6492432.1"/>
    </source>
</evidence>
<keyword evidence="2" id="KW-0547">Nucleotide-binding</keyword>
<dbReference type="PANTHER" id="PTHR43423:SF1">
    <property type="entry name" value="ABC TRANSPORTER I FAMILY MEMBER 17"/>
    <property type="match status" value="1"/>
</dbReference>
<dbReference type="EMBL" id="CAJNAQ010000005">
    <property type="protein sequence ID" value="CAE6492432.1"/>
    <property type="molecule type" value="Genomic_DNA"/>
</dbReference>
<keyword evidence="1" id="KW-0813">Transport</keyword>
<dbReference type="Pfam" id="PF00005">
    <property type="entry name" value="ABC_tran"/>
    <property type="match status" value="1"/>
</dbReference>
<dbReference type="GO" id="GO:0005315">
    <property type="term" value="F:phosphate transmembrane transporter activity"/>
    <property type="evidence" value="ECO:0007669"/>
    <property type="project" value="InterPro"/>
</dbReference>
<accession>A0A812F0E9</accession>